<name>A0A1S8DFE3_9GAMM</name>
<dbReference type="AlphaFoldDB" id="A0A1S8DFE3"/>
<accession>A0A1S8DFE3</accession>
<comment type="caution">
    <text evidence="1">The sequence shown here is derived from an EMBL/GenBank/DDBJ whole genome shotgun (WGS) entry which is preliminary data.</text>
</comment>
<dbReference type="RefSeq" id="WP_139057004.1">
    <property type="nucleotide sequence ID" value="NZ_FOUD01000001.1"/>
</dbReference>
<dbReference type="EMBL" id="MUBC01000035">
    <property type="protein sequence ID" value="ONM43137.1"/>
    <property type="molecule type" value="Genomic_DNA"/>
</dbReference>
<reference evidence="1 2" key="1">
    <citation type="submission" date="2017-01" db="EMBL/GenBank/DDBJ databases">
        <title>Draft genome sequence of Pseudomonas pachastrellae type strain CCUG 46540T from a deep sea.</title>
        <authorList>
            <person name="Gomila M."/>
            <person name="Mulet M."/>
            <person name="Lalucat J."/>
            <person name="Garcia-Valdes E."/>
        </authorList>
    </citation>
    <scope>NUCLEOTIDE SEQUENCE [LARGE SCALE GENOMIC DNA]</scope>
    <source>
        <strain evidence="1 2">CCUG 46540</strain>
    </source>
</reference>
<evidence type="ECO:0000313" key="2">
    <source>
        <dbReference type="Proteomes" id="UP000242847"/>
    </source>
</evidence>
<sequence length="173" mass="19703">MQATKPKRAKKPSRPVYFQVRRLVDPATGEEVGALVPRHRIDQRIMRERGYCVGNELRADLKKPRNSGFHRMVHSLGALAADHIEEFTGVDCHEVIKRLQRESGVCCEVQDIVLPGIGTIQVNVAKTIAYDEMDEGEFQALWKGICQHISDRYWPTMNQDQIAEMAKFMPEAV</sequence>
<keyword evidence="2" id="KW-1185">Reference proteome</keyword>
<dbReference type="Proteomes" id="UP000242847">
    <property type="component" value="Unassembled WGS sequence"/>
</dbReference>
<proteinExistence type="predicted"/>
<gene>
    <name evidence="1" type="ORF">BXT89_14385</name>
</gene>
<dbReference type="STRING" id="254161.SAMN05216256_101100"/>
<organism evidence="1 2">
    <name type="scientific">Halopseudomonas pachastrellae</name>
    <dbReference type="NCBI Taxonomy" id="254161"/>
    <lineage>
        <taxon>Bacteria</taxon>
        <taxon>Pseudomonadati</taxon>
        <taxon>Pseudomonadota</taxon>
        <taxon>Gammaproteobacteria</taxon>
        <taxon>Pseudomonadales</taxon>
        <taxon>Pseudomonadaceae</taxon>
        <taxon>Halopseudomonas</taxon>
    </lineage>
</organism>
<evidence type="ECO:0000313" key="1">
    <source>
        <dbReference type="EMBL" id="ONM43137.1"/>
    </source>
</evidence>
<protein>
    <submittedName>
        <fullName evidence="1">Uncharacterized protein</fullName>
    </submittedName>
</protein>
<dbReference type="OrthoDB" id="6949755at2"/>